<feature type="domain" description="HTH lysR-type" evidence="6">
    <location>
        <begin position="6"/>
        <end position="63"/>
    </location>
</feature>
<evidence type="ECO:0000313" key="8">
    <source>
        <dbReference type="Proteomes" id="UP001604043"/>
    </source>
</evidence>
<evidence type="ECO:0000313" key="7">
    <source>
        <dbReference type="EMBL" id="MFG1251242.1"/>
    </source>
</evidence>
<dbReference type="Pfam" id="PF03466">
    <property type="entry name" value="LysR_substrate"/>
    <property type="match status" value="1"/>
</dbReference>
<gene>
    <name evidence="7" type="ORF">V5F30_03445</name>
</gene>
<dbReference type="PANTHER" id="PTHR30118:SF15">
    <property type="entry name" value="TRANSCRIPTIONAL REGULATORY PROTEIN"/>
    <property type="match status" value="1"/>
</dbReference>
<comment type="similarity">
    <text evidence="1">Belongs to the LysR transcriptional regulatory family.</text>
</comment>
<dbReference type="InterPro" id="IPR050389">
    <property type="entry name" value="LysR-type_TF"/>
</dbReference>
<evidence type="ECO:0000256" key="1">
    <source>
        <dbReference type="ARBA" id="ARBA00009437"/>
    </source>
</evidence>
<keyword evidence="3" id="KW-0805">Transcription regulation</keyword>
<keyword evidence="8" id="KW-1185">Reference proteome</keyword>
<name>A0ABW6ZBS0_9HYPH</name>
<dbReference type="SUPFAM" id="SSF53850">
    <property type="entry name" value="Periplasmic binding protein-like II"/>
    <property type="match status" value="1"/>
</dbReference>
<keyword evidence="5" id="KW-0804">Transcription</keyword>
<dbReference type="InterPro" id="IPR036390">
    <property type="entry name" value="WH_DNA-bd_sf"/>
</dbReference>
<evidence type="ECO:0000256" key="5">
    <source>
        <dbReference type="ARBA" id="ARBA00023163"/>
    </source>
</evidence>
<sequence>MSLKRVDLNLFRVFDAIMLTGSVSGASRELGVTASAVSHALARLRLAVGDDLFIYGDDGMVPTARARELAPMVRDGLGRLDEAISATPFSPCQAVRTFRVAASEYSSSIILPGLVQRIAELAPQLELRIFPYSRIDVVQHLDEGRLDLVIGWFSELPERIHRSPLLKDKEALVARRGHPLEGSAVTRERLFSYPFVVVELTGSGDQSADGFLDERGVWRRVWIDRLLMEADEDDAAVAHIAVSLPHYASVADILSRTDMVATLPERFARRLVEAGHHVMLSLPHAPQEAVVEAIWHQRGNRDAGLKWLLKHLEDVAGLED</sequence>
<dbReference type="PROSITE" id="PS50931">
    <property type="entry name" value="HTH_LYSR"/>
    <property type="match status" value="1"/>
</dbReference>
<dbReference type="EMBL" id="JBAFUR010000001">
    <property type="protein sequence ID" value="MFG1251242.1"/>
    <property type="molecule type" value="Genomic_DNA"/>
</dbReference>
<dbReference type="Gene3D" id="1.10.10.10">
    <property type="entry name" value="Winged helix-like DNA-binding domain superfamily/Winged helix DNA-binding domain"/>
    <property type="match status" value="1"/>
</dbReference>
<proteinExistence type="inferred from homology"/>
<dbReference type="Gene3D" id="3.40.190.10">
    <property type="entry name" value="Periplasmic binding protein-like II"/>
    <property type="match status" value="2"/>
</dbReference>
<evidence type="ECO:0000256" key="4">
    <source>
        <dbReference type="ARBA" id="ARBA00023125"/>
    </source>
</evidence>
<dbReference type="PANTHER" id="PTHR30118">
    <property type="entry name" value="HTH-TYPE TRANSCRIPTIONAL REGULATOR LEUO-RELATED"/>
    <property type="match status" value="1"/>
</dbReference>
<dbReference type="RefSeq" id="WP_394006345.1">
    <property type="nucleotide sequence ID" value="NZ_JBAFUR010000001.1"/>
</dbReference>
<dbReference type="SUPFAM" id="SSF46785">
    <property type="entry name" value="Winged helix' DNA-binding domain"/>
    <property type="match status" value="1"/>
</dbReference>
<keyword evidence="2" id="KW-0536">Nodulation</keyword>
<evidence type="ECO:0000259" key="6">
    <source>
        <dbReference type="PROSITE" id="PS50931"/>
    </source>
</evidence>
<dbReference type="Proteomes" id="UP001604043">
    <property type="component" value="Unassembled WGS sequence"/>
</dbReference>
<accession>A0ABW6ZBS0</accession>
<dbReference type="InterPro" id="IPR005119">
    <property type="entry name" value="LysR_subst-bd"/>
</dbReference>
<dbReference type="InterPro" id="IPR000847">
    <property type="entry name" value="LysR_HTH_N"/>
</dbReference>
<evidence type="ECO:0000256" key="3">
    <source>
        <dbReference type="ARBA" id="ARBA00023015"/>
    </source>
</evidence>
<evidence type="ECO:0000256" key="2">
    <source>
        <dbReference type="ARBA" id="ARBA00022458"/>
    </source>
</evidence>
<dbReference type="Pfam" id="PF00126">
    <property type="entry name" value="HTH_1"/>
    <property type="match status" value="1"/>
</dbReference>
<dbReference type="InterPro" id="IPR036388">
    <property type="entry name" value="WH-like_DNA-bd_sf"/>
</dbReference>
<protein>
    <submittedName>
        <fullName evidence="7">LysR family transcriptional regulator</fullName>
    </submittedName>
</protein>
<keyword evidence="4" id="KW-0238">DNA-binding</keyword>
<reference evidence="7 8" key="1">
    <citation type="submission" date="2024-02" db="EMBL/GenBank/DDBJ databases">
        <title>Expansion and revision of Xanthobacter and proposal of Roseixanthobacter gen. nov.</title>
        <authorList>
            <person name="Soltysiak M.P.M."/>
            <person name="Jalihal A."/>
            <person name="Ory A."/>
            <person name="Chrisophersen C."/>
            <person name="Lee A.D."/>
            <person name="Boulton J."/>
            <person name="Springer M."/>
        </authorList>
    </citation>
    <scope>NUCLEOTIDE SEQUENCE [LARGE SCALE GENOMIC DNA]</scope>
    <source>
        <strain evidence="7 8">CB5</strain>
    </source>
</reference>
<organism evidence="7 8">
    <name type="scientific">Xanthobacter aminoxidans</name>
    <dbReference type="NCBI Taxonomy" id="186280"/>
    <lineage>
        <taxon>Bacteria</taxon>
        <taxon>Pseudomonadati</taxon>
        <taxon>Pseudomonadota</taxon>
        <taxon>Alphaproteobacteria</taxon>
        <taxon>Hyphomicrobiales</taxon>
        <taxon>Xanthobacteraceae</taxon>
        <taxon>Xanthobacter</taxon>
    </lineage>
</organism>
<comment type="caution">
    <text evidence="7">The sequence shown here is derived from an EMBL/GenBank/DDBJ whole genome shotgun (WGS) entry which is preliminary data.</text>
</comment>